<organism evidence="9 10">
    <name type="scientific">Lagenidium giganteum</name>
    <dbReference type="NCBI Taxonomy" id="4803"/>
    <lineage>
        <taxon>Eukaryota</taxon>
        <taxon>Sar</taxon>
        <taxon>Stramenopiles</taxon>
        <taxon>Oomycota</taxon>
        <taxon>Peronosporomycetes</taxon>
        <taxon>Pythiales</taxon>
        <taxon>Pythiaceae</taxon>
    </lineage>
</organism>
<comment type="similarity">
    <text evidence="2">Belongs to the cysteine synthase/cystathionine beta-synthase family.</text>
</comment>
<comment type="caution">
    <text evidence="9">The sequence shown here is derived from an EMBL/GenBank/DDBJ whole genome shotgun (WGS) entry which is preliminary data.</text>
</comment>
<evidence type="ECO:0000256" key="5">
    <source>
        <dbReference type="ARBA" id="ARBA00022898"/>
    </source>
</evidence>
<keyword evidence="5" id="KW-0663">Pyridoxal phosphate</keyword>
<dbReference type="Pfam" id="PF00291">
    <property type="entry name" value="PALP"/>
    <property type="match status" value="1"/>
</dbReference>
<comment type="cofactor">
    <cofactor evidence="1">
        <name>pyridoxal 5'-phosphate</name>
        <dbReference type="ChEBI" id="CHEBI:597326"/>
    </cofactor>
</comment>
<dbReference type="CDD" id="cd01561">
    <property type="entry name" value="CBS_like"/>
    <property type="match status" value="1"/>
</dbReference>
<dbReference type="InterPro" id="IPR001216">
    <property type="entry name" value="P-phosphate_BS"/>
</dbReference>
<sequence>MRFQGVRWAVPAATFVSGTAAGVWFQRQQAKPQAPDNENAAIKPTTSSPETVAAPPTGPVDMFGAVGNTPLLELKSVSRLTQCKIYAKAEFMNPCGSVKDRAAKYLILDAERKGQLKPGDAVVEATGGNTGISMALLSASRGYSTIFTMPDRTAPEKIELMKVMGASVHVQPQSSMFDKVNHFYFLAHRLHAANSHSAYPNQFENTASMRAHYETTGPEIWRQTSGKIDGFVAASGTAGTISGVSKFLKEVKPDCAVWLVDPDEVAGLANYVNADRSNSEWKDDFEIVPTRNGTTITEGIGLPRVTPNFRHAVVDKGITVTNQEVVDMAYFLLRNDGVFVGPSAALNVAGAVKMARELGPGHTIVTILCDGGDRYRSKLYNREWLKERDLLPTTDAEGNLPSTLDFVKEL</sequence>
<dbReference type="InterPro" id="IPR050214">
    <property type="entry name" value="Cys_Synth/Cystath_Beta-Synth"/>
</dbReference>
<evidence type="ECO:0000256" key="7">
    <source>
        <dbReference type="SAM" id="MobiDB-lite"/>
    </source>
</evidence>
<dbReference type="FunFam" id="3.40.50.1100:FF:000016">
    <property type="entry name" value="Cysteine synthase A"/>
    <property type="match status" value="1"/>
</dbReference>
<dbReference type="EMBL" id="DAKRPA010000338">
    <property type="protein sequence ID" value="DAZ93181.1"/>
    <property type="molecule type" value="Genomic_DNA"/>
</dbReference>
<evidence type="ECO:0000259" key="8">
    <source>
        <dbReference type="Pfam" id="PF00291"/>
    </source>
</evidence>
<evidence type="ECO:0000256" key="4">
    <source>
        <dbReference type="ARBA" id="ARBA00022679"/>
    </source>
</evidence>
<keyword evidence="3" id="KW-0028">Amino-acid biosynthesis</keyword>
<reference evidence="9" key="1">
    <citation type="submission" date="2022-11" db="EMBL/GenBank/DDBJ databases">
        <authorList>
            <person name="Morgan W.R."/>
            <person name="Tartar A."/>
        </authorList>
    </citation>
    <scope>NUCLEOTIDE SEQUENCE</scope>
    <source>
        <strain evidence="9">ARSEF 373</strain>
    </source>
</reference>
<protein>
    <recommendedName>
        <fullName evidence="8">Tryptophan synthase beta chain-like PALP domain-containing protein</fullName>
    </recommendedName>
</protein>
<dbReference type="GO" id="GO:0016740">
    <property type="term" value="F:transferase activity"/>
    <property type="evidence" value="ECO:0007669"/>
    <property type="project" value="UniProtKB-KW"/>
</dbReference>
<keyword evidence="10" id="KW-1185">Reference proteome</keyword>
<evidence type="ECO:0000256" key="2">
    <source>
        <dbReference type="ARBA" id="ARBA00007103"/>
    </source>
</evidence>
<feature type="region of interest" description="Disordered" evidence="7">
    <location>
        <begin position="28"/>
        <end position="56"/>
    </location>
</feature>
<keyword evidence="6" id="KW-0198">Cysteine biosynthesis</keyword>
<dbReference type="InterPro" id="IPR001926">
    <property type="entry name" value="TrpB-like_PALP"/>
</dbReference>
<dbReference type="InterPro" id="IPR036052">
    <property type="entry name" value="TrpB-like_PALP_sf"/>
</dbReference>
<dbReference type="GO" id="GO:0006535">
    <property type="term" value="P:cysteine biosynthetic process from serine"/>
    <property type="evidence" value="ECO:0007669"/>
    <property type="project" value="InterPro"/>
</dbReference>
<feature type="domain" description="Tryptophan synthase beta chain-like PALP" evidence="8">
    <location>
        <begin position="64"/>
        <end position="370"/>
    </location>
</feature>
<evidence type="ECO:0000256" key="1">
    <source>
        <dbReference type="ARBA" id="ARBA00001933"/>
    </source>
</evidence>
<dbReference type="SUPFAM" id="SSF53686">
    <property type="entry name" value="Tryptophan synthase beta subunit-like PLP-dependent enzymes"/>
    <property type="match status" value="1"/>
</dbReference>
<keyword evidence="4" id="KW-0808">Transferase</keyword>
<name>A0AAV2YGE6_9STRA</name>
<evidence type="ECO:0000256" key="6">
    <source>
        <dbReference type="ARBA" id="ARBA00023192"/>
    </source>
</evidence>
<dbReference type="PANTHER" id="PTHR10314">
    <property type="entry name" value="CYSTATHIONINE BETA-SYNTHASE"/>
    <property type="match status" value="1"/>
</dbReference>
<gene>
    <name evidence="9" type="ORF">N0F65_003064</name>
</gene>
<reference evidence="9" key="2">
    <citation type="journal article" date="2023" name="Microbiol Resour">
        <title>Decontamination and Annotation of the Draft Genome Sequence of the Oomycete Lagenidium giganteum ARSEF 373.</title>
        <authorList>
            <person name="Morgan W.R."/>
            <person name="Tartar A."/>
        </authorList>
    </citation>
    <scope>NUCLEOTIDE SEQUENCE</scope>
    <source>
        <strain evidence="9">ARSEF 373</strain>
    </source>
</reference>
<evidence type="ECO:0000256" key="3">
    <source>
        <dbReference type="ARBA" id="ARBA00022605"/>
    </source>
</evidence>
<dbReference type="Proteomes" id="UP001146120">
    <property type="component" value="Unassembled WGS sequence"/>
</dbReference>
<proteinExistence type="inferred from homology"/>
<dbReference type="Gene3D" id="3.40.50.1100">
    <property type="match status" value="2"/>
</dbReference>
<evidence type="ECO:0000313" key="9">
    <source>
        <dbReference type="EMBL" id="DAZ93181.1"/>
    </source>
</evidence>
<accession>A0AAV2YGE6</accession>
<evidence type="ECO:0000313" key="10">
    <source>
        <dbReference type="Proteomes" id="UP001146120"/>
    </source>
</evidence>
<dbReference type="PROSITE" id="PS00901">
    <property type="entry name" value="CYS_SYNTHASE"/>
    <property type="match status" value="1"/>
</dbReference>
<dbReference type="AlphaFoldDB" id="A0AAV2YGE6"/>